<protein>
    <submittedName>
        <fullName evidence="2">Uncharacterized protein</fullName>
    </submittedName>
</protein>
<proteinExistence type="predicted"/>
<dbReference type="EMBL" id="JAOYFB010000005">
    <property type="protein sequence ID" value="KAK4016831.1"/>
    <property type="molecule type" value="Genomic_DNA"/>
</dbReference>
<accession>A0ABQ9ZV82</accession>
<evidence type="ECO:0000256" key="1">
    <source>
        <dbReference type="SAM" id="MobiDB-lite"/>
    </source>
</evidence>
<name>A0ABQ9ZV82_9CRUS</name>
<gene>
    <name evidence="2" type="ORF">OUZ56_031798</name>
</gene>
<comment type="caution">
    <text evidence="2">The sequence shown here is derived from an EMBL/GenBank/DDBJ whole genome shotgun (WGS) entry which is preliminary data.</text>
</comment>
<evidence type="ECO:0000313" key="3">
    <source>
        <dbReference type="Proteomes" id="UP001234178"/>
    </source>
</evidence>
<sequence length="116" mass="13131">MRQFNTNAGGRCPETPRCTSRRGQGEIDRKRAPRINGKRTSWKEGRVWLLSARGVSLLIERETAVFNASNWPLPDDENSQRQLAVNRCNGGADGTEAFVQQQQKEEEVRTTSHLYG</sequence>
<keyword evidence="3" id="KW-1185">Reference proteome</keyword>
<organism evidence="2 3">
    <name type="scientific">Daphnia magna</name>
    <dbReference type="NCBI Taxonomy" id="35525"/>
    <lineage>
        <taxon>Eukaryota</taxon>
        <taxon>Metazoa</taxon>
        <taxon>Ecdysozoa</taxon>
        <taxon>Arthropoda</taxon>
        <taxon>Crustacea</taxon>
        <taxon>Branchiopoda</taxon>
        <taxon>Diplostraca</taxon>
        <taxon>Cladocera</taxon>
        <taxon>Anomopoda</taxon>
        <taxon>Daphniidae</taxon>
        <taxon>Daphnia</taxon>
    </lineage>
</organism>
<dbReference type="Proteomes" id="UP001234178">
    <property type="component" value="Unassembled WGS sequence"/>
</dbReference>
<reference evidence="2 3" key="1">
    <citation type="journal article" date="2023" name="Nucleic Acids Res.">
        <title>The hologenome of Daphnia magna reveals possible DNA methylation and microbiome-mediated evolution of the host genome.</title>
        <authorList>
            <person name="Chaturvedi A."/>
            <person name="Li X."/>
            <person name="Dhandapani V."/>
            <person name="Marshall H."/>
            <person name="Kissane S."/>
            <person name="Cuenca-Cambronero M."/>
            <person name="Asole G."/>
            <person name="Calvet F."/>
            <person name="Ruiz-Romero M."/>
            <person name="Marangio P."/>
            <person name="Guigo R."/>
            <person name="Rago D."/>
            <person name="Mirbahai L."/>
            <person name="Eastwood N."/>
            <person name="Colbourne J.K."/>
            <person name="Zhou J."/>
            <person name="Mallon E."/>
            <person name="Orsini L."/>
        </authorList>
    </citation>
    <scope>NUCLEOTIDE SEQUENCE [LARGE SCALE GENOMIC DNA]</scope>
    <source>
        <strain evidence="2">LRV0_1</strain>
    </source>
</reference>
<feature type="region of interest" description="Disordered" evidence="1">
    <location>
        <begin position="1"/>
        <end position="38"/>
    </location>
</feature>
<evidence type="ECO:0000313" key="2">
    <source>
        <dbReference type="EMBL" id="KAK4016831.1"/>
    </source>
</evidence>